<evidence type="ECO:0000313" key="2">
    <source>
        <dbReference type="EMBL" id="MBX44690.1"/>
    </source>
</evidence>
<keyword evidence="1" id="KW-0812">Transmembrane</keyword>
<accession>A0A2P2NQL6</accession>
<sequence>MHTYERQMISRSYVFSLITSWGALIFFYPTLHPQLDCTFSHYLRHGMHILFCSNLTLVQWEEEEISGSHCSLSSLTTRLI</sequence>
<reference evidence="2" key="1">
    <citation type="submission" date="2018-02" db="EMBL/GenBank/DDBJ databases">
        <title>Rhizophora mucronata_Transcriptome.</title>
        <authorList>
            <person name="Meera S.P."/>
            <person name="Sreeshan A."/>
            <person name="Augustine A."/>
        </authorList>
    </citation>
    <scope>NUCLEOTIDE SEQUENCE</scope>
    <source>
        <tissue evidence="2">Leaf</tissue>
    </source>
</reference>
<keyword evidence="1" id="KW-0472">Membrane</keyword>
<dbReference type="EMBL" id="GGEC01064206">
    <property type="protein sequence ID" value="MBX44690.1"/>
    <property type="molecule type" value="Transcribed_RNA"/>
</dbReference>
<evidence type="ECO:0000256" key="1">
    <source>
        <dbReference type="SAM" id="Phobius"/>
    </source>
</evidence>
<feature type="transmembrane region" description="Helical" evidence="1">
    <location>
        <begin position="12"/>
        <end position="31"/>
    </location>
</feature>
<organism evidence="2">
    <name type="scientific">Rhizophora mucronata</name>
    <name type="common">Asiatic mangrove</name>
    <dbReference type="NCBI Taxonomy" id="61149"/>
    <lineage>
        <taxon>Eukaryota</taxon>
        <taxon>Viridiplantae</taxon>
        <taxon>Streptophyta</taxon>
        <taxon>Embryophyta</taxon>
        <taxon>Tracheophyta</taxon>
        <taxon>Spermatophyta</taxon>
        <taxon>Magnoliopsida</taxon>
        <taxon>eudicotyledons</taxon>
        <taxon>Gunneridae</taxon>
        <taxon>Pentapetalae</taxon>
        <taxon>rosids</taxon>
        <taxon>fabids</taxon>
        <taxon>Malpighiales</taxon>
        <taxon>Rhizophoraceae</taxon>
        <taxon>Rhizophora</taxon>
    </lineage>
</organism>
<protein>
    <submittedName>
        <fullName evidence="2">Uncharacterized protein</fullName>
    </submittedName>
</protein>
<keyword evidence="1" id="KW-1133">Transmembrane helix</keyword>
<dbReference type="AlphaFoldDB" id="A0A2P2NQL6"/>
<name>A0A2P2NQL6_RHIMU</name>
<proteinExistence type="predicted"/>